<dbReference type="SUPFAM" id="SSF90123">
    <property type="entry name" value="ABC transporter transmembrane region"/>
    <property type="match status" value="1"/>
</dbReference>
<dbReference type="GO" id="GO:0016020">
    <property type="term" value="C:membrane"/>
    <property type="evidence" value="ECO:0007669"/>
    <property type="project" value="InterPro"/>
</dbReference>
<dbReference type="FunFam" id="1.20.1560.10:FF:000215">
    <property type="entry name" value="ABC transporter B family member 4"/>
    <property type="match status" value="1"/>
</dbReference>
<evidence type="ECO:0000256" key="5">
    <source>
        <dbReference type="ARBA" id="ARBA00022741"/>
    </source>
</evidence>
<dbReference type="GO" id="GO:0015421">
    <property type="term" value="F:ABC-type oligopeptide transporter activity"/>
    <property type="evidence" value="ECO:0007669"/>
    <property type="project" value="TreeGrafter"/>
</dbReference>
<evidence type="ECO:0000313" key="15">
    <source>
        <dbReference type="EMBL" id="CAH1233027.1"/>
    </source>
</evidence>
<feature type="region of interest" description="Disordered" evidence="11">
    <location>
        <begin position="751"/>
        <end position="808"/>
    </location>
</feature>
<evidence type="ECO:0000256" key="3">
    <source>
        <dbReference type="ARBA" id="ARBA00022448"/>
    </source>
</evidence>
<feature type="transmembrane region" description="Helical" evidence="12">
    <location>
        <begin position="83"/>
        <end position="105"/>
    </location>
</feature>
<dbReference type="GO" id="GO:0016887">
    <property type="term" value="F:ATP hydrolysis activity"/>
    <property type="evidence" value="ECO:0007669"/>
    <property type="project" value="InterPro"/>
</dbReference>
<evidence type="ECO:0000259" key="13">
    <source>
        <dbReference type="PROSITE" id="PS50893"/>
    </source>
</evidence>
<evidence type="ECO:0000259" key="14">
    <source>
        <dbReference type="PROSITE" id="PS50929"/>
    </source>
</evidence>
<comment type="subcellular location">
    <subcellularLocation>
        <location evidence="1">Endomembrane system</location>
        <topology evidence="1">Multi-pass membrane protein</topology>
    </subcellularLocation>
</comment>
<dbReference type="InterPro" id="IPR003593">
    <property type="entry name" value="AAA+_ATPase"/>
</dbReference>
<dbReference type="PANTHER" id="PTHR43394">
    <property type="entry name" value="ATP-DEPENDENT PERMEASE MDL1, MITOCHONDRIAL"/>
    <property type="match status" value="1"/>
</dbReference>
<feature type="domain" description="ABC transmembrane type-1" evidence="14">
    <location>
        <begin position="192"/>
        <end position="475"/>
    </location>
</feature>
<dbReference type="InterPro" id="IPR017871">
    <property type="entry name" value="ABC_transporter-like_CS"/>
</dbReference>
<feature type="compositionally biased region" description="Acidic residues" evidence="11">
    <location>
        <begin position="751"/>
        <end position="765"/>
    </location>
</feature>
<feature type="compositionally biased region" description="Basic and acidic residues" evidence="11">
    <location>
        <begin position="794"/>
        <end position="808"/>
    </location>
</feature>
<dbReference type="CDD" id="cd03249">
    <property type="entry name" value="ABC_MTABC3_MDL1_MDL2"/>
    <property type="match status" value="1"/>
</dbReference>
<dbReference type="SMART" id="SM00382">
    <property type="entry name" value="AAA"/>
    <property type="match status" value="1"/>
</dbReference>
<evidence type="ECO:0000256" key="10">
    <source>
        <dbReference type="ARBA" id="ARBA00023136"/>
    </source>
</evidence>
<dbReference type="PIRSF" id="PIRSF002773">
    <property type="entry name" value="ABC_prm/ATPase_B"/>
    <property type="match status" value="1"/>
</dbReference>
<dbReference type="GO" id="GO:0012505">
    <property type="term" value="C:endomembrane system"/>
    <property type="evidence" value="ECO:0007669"/>
    <property type="project" value="UniProtKB-SubCell"/>
</dbReference>
<dbReference type="AlphaFoldDB" id="A0A8J9W131"/>
<sequence length="808" mass="90526">MAGKRMATAAVVLLSLADVAINTILYMNGADLYKFTHDISSFSIFTSLLDIWILALLRGCVLFGAVLSVLYNTRDAVPRIKLSASWVGVLPAAMCAYTFVKLLLFSEKEVKFPHKPWFWGTFVGSIVGCAVFYLNWTILSRISTQPYRSINSEEGTDEERERLLESEVKSKSNLSSVKKLFSYSKPVIPYFLAATSFLIGEAVCDIFVPYYTGQVIDGIAKIQTSHEKFRHAITVMSLLTALTAVCYGMRSGLFEITKIKFNIRVRNLLFRSITRQEISFFDSVKTGEITSRLISDTTTTTNTLIDRLKVFCASLIRVVGTVIFMFKLSWRLSILIAILLPIIVVIVKVYGDYLKRVAVEIQTSFARANEVADETCANMRTVRSFANEERECERYSELLEKTYKLHIRKALLLGSFTLVEHAFDLALFVLTLYYGGHLVMTHKMTAGNLVAFYLYLNRLRASLKKLTIQVYARLMEAVGASTKVIEFIDRVPKVRNGGQLAPSKLRGSIEFKNVWMCYPSRRRAHVLKDVSFKVSPGEVVALVGPSGSGKSTCVNLLEHFYETMSGQVLLDGNPIKAYDHKFLHRRVALVGQEPVLFARSIKDNISYALDNCSLEEVQLVARQANAHQFITELPEGYETEAGEKGMQLSGGQKQRVAIARALIRRPAVLLLDEATSALDSESEQMVEQATQNLHGHTVIVVAHRLSTVEKADRIIVIDKGRVVEQGRHNELMQRDGTYAKMVRRQLLGLDTSDDTEAGDSLTDDDYCCKESGSSTADSSSSDDDDTDPHHLRRSKLELTEKNSDVQKK</sequence>
<evidence type="ECO:0000256" key="12">
    <source>
        <dbReference type="SAM" id="Phobius"/>
    </source>
</evidence>
<dbReference type="Pfam" id="PF00664">
    <property type="entry name" value="ABC_membrane"/>
    <property type="match status" value="1"/>
</dbReference>
<feature type="transmembrane region" description="Helical" evidence="12">
    <location>
        <begin position="308"/>
        <end position="326"/>
    </location>
</feature>
<evidence type="ECO:0000256" key="4">
    <source>
        <dbReference type="ARBA" id="ARBA00022692"/>
    </source>
</evidence>
<dbReference type="Pfam" id="PF00005">
    <property type="entry name" value="ABC_tran"/>
    <property type="match status" value="1"/>
</dbReference>
<keyword evidence="5" id="KW-0547">Nucleotide-binding</keyword>
<dbReference type="PROSITE" id="PS50929">
    <property type="entry name" value="ABC_TM1F"/>
    <property type="match status" value="1"/>
</dbReference>
<dbReference type="Gene3D" id="1.20.1560.10">
    <property type="entry name" value="ABC transporter type 1, transmembrane domain"/>
    <property type="match status" value="1"/>
</dbReference>
<dbReference type="InterPro" id="IPR036640">
    <property type="entry name" value="ABC1_TM_sf"/>
</dbReference>
<dbReference type="EMBL" id="OV696686">
    <property type="protein sequence ID" value="CAH1233027.1"/>
    <property type="molecule type" value="Genomic_DNA"/>
</dbReference>
<reference evidence="15" key="1">
    <citation type="submission" date="2022-01" db="EMBL/GenBank/DDBJ databases">
        <authorList>
            <person name="Braso-Vives M."/>
        </authorList>
    </citation>
    <scope>NUCLEOTIDE SEQUENCE</scope>
</reference>
<keyword evidence="7" id="KW-0571">Peptide transport</keyword>
<accession>A0A8J9W131</accession>
<dbReference type="PROSITE" id="PS00211">
    <property type="entry name" value="ABC_TRANSPORTER_1"/>
    <property type="match status" value="1"/>
</dbReference>
<feature type="transmembrane region" description="Helical" evidence="12">
    <location>
        <begin position="332"/>
        <end position="351"/>
    </location>
</feature>
<dbReference type="PROSITE" id="PS50893">
    <property type="entry name" value="ABC_TRANSPORTER_2"/>
    <property type="match status" value="1"/>
</dbReference>
<feature type="transmembrane region" description="Helical" evidence="12">
    <location>
        <begin position="51"/>
        <end position="71"/>
    </location>
</feature>
<evidence type="ECO:0000313" key="16">
    <source>
        <dbReference type="Proteomes" id="UP000838412"/>
    </source>
</evidence>
<evidence type="ECO:0000256" key="2">
    <source>
        <dbReference type="ARBA" id="ARBA00006493"/>
    </source>
</evidence>
<keyword evidence="16" id="KW-1185">Reference proteome</keyword>
<dbReference type="InterPro" id="IPR039421">
    <property type="entry name" value="Type_1_exporter"/>
</dbReference>
<dbReference type="GO" id="GO:0005524">
    <property type="term" value="F:ATP binding"/>
    <property type="evidence" value="ECO:0007669"/>
    <property type="project" value="UniProtKB-KW"/>
</dbReference>
<feature type="transmembrane region" description="Helical" evidence="12">
    <location>
        <begin position="410"/>
        <end position="434"/>
    </location>
</feature>
<feature type="domain" description="ABC transporter" evidence="13">
    <location>
        <begin position="509"/>
        <end position="744"/>
    </location>
</feature>
<keyword evidence="9 12" id="KW-1133">Transmembrane helix</keyword>
<dbReference type="InterPro" id="IPR003439">
    <property type="entry name" value="ABC_transporter-like_ATP-bd"/>
</dbReference>
<dbReference type="InterPro" id="IPR027417">
    <property type="entry name" value="P-loop_NTPase"/>
</dbReference>
<evidence type="ECO:0000256" key="7">
    <source>
        <dbReference type="ARBA" id="ARBA00022856"/>
    </source>
</evidence>
<keyword evidence="8" id="KW-1278">Translocase</keyword>
<evidence type="ECO:0000256" key="9">
    <source>
        <dbReference type="ARBA" id="ARBA00022989"/>
    </source>
</evidence>
<dbReference type="Gene3D" id="3.40.50.300">
    <property type="entry name" value="P-loop containing nucleotide triphosphate hydrolases"/>
    <property type="match status" value="1"/>
</dbReference>
<keyword evidence="6" id="KW-0067">ATP-binding</keyword>
<feature type="transmembrane region" description="Helical" evidence="12">
    <location>
        <begin position="187"/>
        <end position="211"/>
    </location>
</feature>
<gene>
    <name evidence="15" type="primary">ABCB9</name>
    <name evidence="15" type="ORF">BLAG_LOCUS1912</name>
</gene>
<dbReference type="FunFam" id="3.40.50.300:FF:000140">
    <property type="entry name" value="Lipid A export ATP-binding/permease protein MsbA"/>
    <property type="match status" value="1"/>
</dbReference>
<dbReference type="SUPFAM" id="SSF52540">
    <property type="entry name" value="P-loop containing nucleoside triphosphate hydrolases"/>
    <property type="match status" value="1"/>
</dbReference>
<name>A0A8J9W131_BRALA</name>
<evidence type="ECO:0000256" key="6">
    <source>
        <dbReference type="ARBA" id="ARBA00022840"/>
    </source>
</evidence>
<feature type="transmembrane region" description="Helical" evidence="12">
    <location>
        <begin position="117"/>
        <end position="139"/>
    </location>
</feature>
<organism evidence="15 16">
    <name type="scientific">Branchiostoma lanceolatum</name>
    <name type="common">Common lancelet</name>
    <name type="synonym">Amphioxus lanceolatum</name>
    <dbReference type="NCBI Taxonomy" id="7740"/>
    <lineage>
        <taxon>Eukaryota</taxon>
        <taxon>Metazoa</taxon>
        <taxon>Chordata</taxon>
        <taxon>Cephalochordata</taxon>
        <taxon>Leptocardii</taxon>
        <taxon>Amphioxiformes</taxon>
        <taxon>Branchiostomatidae</taxon>
        <taxon>Branchiostoma</taxon>
    </lineage>
</organism>
<feature type="transmembrane region" description="Helical" evidence="12">
    <location>
        <begin position="231"/>
        <end position="249"/>
    </location>
</feature>
<dbReference type="Proteomes" id="UP000838412">
    <property type="component" value="Chromosome 1"/>
</dbReference>
<dbReference type="InterPro" id="IPR011527">
    <property type="entry name" value="ABC1_TM_dom"/>
</dbReference>
<evidence type="ECO:0000256" key="11">
    <source>
        <dbReference type="SAM" id="MobiDB-lite"/>
    </source>
</evidence>
<keyword evidence="3" id="KW-0813">Transport</keyword>
<proteinExistence type="inferred from homology"/>
<keyword evidence="4 12" id="KW-0812">Transmembrane</keyword>
<comment type="similarity">
    <text evidence="2">Belongs to the ABC transporter superfamily. ABCB family. MHC peptide exporter (TC 3.A.1.209) subfamily.</text>
</comment>
<evidence type="ECO:0000256" key="1">
    <source>
        <dbReference type="ARBA" id="ARBA00004127"/>
    </source>
</evidence>
<dbReference type="PANTHER" id="PTHR43394:SF19">
    <property type="entry name" value="ABC TRANSPORTER B FAMILY"/>
    <property type="match status" value="1"/>
</dbReference>
<keyword evidence="10 12" id="KW-0472">Membrane</keyword>
<keyword evidence="7" id="KW-0653">Protein transport</keyword>
<dbReference type="OrthoDB" id="6500128at2759"/>
<evidence type="ECO:0000256" key="8">
    <source>
        <dbReference type="ARBA" id="ARBA00022967"/>
    </source>
</evidence>
<protein>
    <submittedName>
        <fullName evidence="15">ABCB9 protein</fullName>
    </submittedName>
</protein>